<feature type="binding site" evidence="5">
    <location>
        <position position="100"/>
    </location>
    <ligand>
        <name>Mg(2+)</name>
        <dbReference type="ChEBI" id="CHEBI:18420"/>
    </ligand>
</feature>
<dbReference type="OrthoDB" id="943692at2"/>
<gene>
    <name evidence="6" type="ORF">LPB137_06075</name>
</gene>
<organism evidence="6 7">
    <name type="scientific">Poseidonibacter parvus</name>
    <dbReference type="NCBI Taxonomy" id="1850254"/>
    <lineage>
        <taxon>Bacteria</taxon>
        <taxon>Pseudomonadati</taxon>
        <taxon>Campylobacterota</taxon>
        <taxon>Epsilonproteobacteria</taxon>
        <taxon>Campylobacterales</taxon>
        <taxon>Arcobacteraceae</taxon>
        <taxon>Poseidonibacter</taxon>
    </lineage>
</organism>
<evidence type="ECO:0000256" key="5">
    <source>
        <dbReference type="PIRSR" id="PIRSR605493-1"/>
    </source>
</evidence>
<dbReference type="KEGG" id="alp:LPB137_06075"/>
<proteinExistence type="predicted"/>
<evidence type="ECO:0000313" key="6">
    <source>
        <dbReference type="EMBL" id="APW65442.1"/>
    </source>
</evidence>
<accession>A0A1P8KLN3</accession>
<dbReference type="NCBIfam" id="NF006875">
    <property type="entry name" value="PRK09372.1"/>
    <property type="match status" value="1"/>
</dbReference>
<keyword evidence="7" id="KW-1185">Reference proteome</keyword>
<dbReference type="AlphaFoldDB" id="A0A1P8KLN3"/>
<dbReference type="RefSeq" id="WP_076085780.1">
    <property type="nucleotide sequence ID" value="NZ_CP019070.1"/>
</dbReference>
<name>A0A1P8KLN3_9BACT</name>
<evidence type="ECO:0000313" key="7">
    <source>
        <dbReference type="Proteomes" id="UP000186074"/>
    </source>
</evidence>
<feature type="binding site" evidence="5">
    <location>
        <position position="99"/>
    </location>
    <ligand>
        <name>substrate</name>
    </ligand>
</feature>
<keyword evidence="6" id="KW-0489">Methyltransferase</keyword>
<dbReference type="PANTHER" id="PTHR33254:SF4">
    <property type="entry name" value="4-HYDROXY-4-METHYL-2-OXOGLUTARATE ALDOLASE 3-RELATED"/>
    <property type="match status" value="1"/>
</dbReference>
<dbReference type="EMBL" id="CP019070">
    <property type="protein sequence ID" value="APW65442.1"/>
    <property type="molecule type" value="Genomic_DNA"/>
</dbReference>
<comment type="cofactor">
    <cofactor evidence="1">
        <name>a divalent metal cation</name>
        <dbReference type="ChEBI" id="CHEBI:60240"/>
    </cofactor>
</comment>
<evidence type="ECO:0000256" key="3">
    <source>
        <dbReference type="ARBA" id="ARBA00029596"/>
    </source>
</evidence>
<evidence type="ECO:0000256" key="2">
    <source>
        <dbReference type="ARBA" id="ARBA00016549"/>
    </source>
</evidence>
<comment type="cofactor">
    <cofactor evidence="5">
        <name>Mg(2+)</name>
        <dbReference type="ChEBI" id="CHEBI:18420"/>
    </cofactor>
</comment>
<dbReference type="InterPro" id="IPR036704">
    <property type="entry name" value="RraA/RraA-like_sf"/>
</dbReference>
<evidence type="ECO:0000256" key="1">
    <source>
        <dbReference type="ARBA" id="ARBA00001968"/>
    </source>
</evidence>
<dbReference type="GO" id="GO:0032259">
    <property type="term" value="P:methylation"/>
    <property type="evidence" value="ECO:0007669"/>
    <property type="project" value="UniProtKB-KW"/>
</dbReference>
<protein>
    <recommendedName>
        <fullName evidence="2">Putative 4-hydroxy-4-methyl-2-oxoglutarate aldolase</fullName>
    </recommendedName>
    <alternativeName>
        <fullName evidence="3">Regulator of ribonuclease activity homolog</fullName>
    </alternativeName>
    <alternativeName>
        <fullName evidence="4">RraA-like protein</fullName>
    </alternativeName>
</protein>
<dbReference type="SUPFAM" id="SSF89562">
    <property type="entry name" value="RraA-like"/>
    <property type="match status" value="1"/>
</dbReference>
<dbReference type="Pfam" id="PF03737">
    <property type="entry name" value="RraA-like"/>
    <property type="match status" value="1"/>
</dbReference>
<feature type="binding site" evidence="5">
    <location>
        <begin position="77"/>
        <end position="80"/>
    </location>
    <ligand>
        <name>substrate</name>
    </ligand>
</feature>
<dbReference type="Proteomes" id="UP000186074">
    <property type="component" value="Chromosome"/>
</dbReference>
<reference evidence="6 7" key="1">
    <citation type="submission" date="2017-01" db="EMBL/GenBank/DDBJ databases">
        <title>Genome sequencing of Arcobacter sp. LPB0137.</title>
        <authorList>
            <person name="Lee G.-W."/>
            <person name="Yi H."/>
        </authorList>
    </citation>
    <scope>NUCLEOTIDE SEQUENCE [LARGE SCALE GENOMIC DNA]</scope>
    <source>
        <strain evidence="6 7">LPB0137</strain>
    </source>
</reference>
<dbReference type="InterPro" id="IPR005493">
    <property type="entry name" value="RraA/RraA-like"/>
</dbReference>
<dbReference type="CDD" id="cd16841">
    <property type="entry name" value="RraA_family"/>
    <property type="match status" value="1"/>
</dbReference>
<keyword evidence="5" id="KW-0479">Metal-binding</keyword>
<dbReference type="GO" id="GO:0008168">
    <property type="term" value="F:methyltransferase activity"/>
    <property type="evidence" value="ECO:0007669"/>
    <property type="project" value="UniProtKB-KW"/>
</dbReference>
<keyword evidence="6" id="KW-0808">Transferase</keyword>
<dbReference type="Gene3D" id="3.50.30.40">
    <property type="entry name" value="Ribonuclease E inhibitor RraA/RraA-like"/>
    <property type="match status" value="1"/>
</dbReference>
<dbReference type="PANTHER" id="PTHR33254">
    <property type="entry name" value="4-HYDROXY-4-METHYL-2-OXOGLUTARATE ALDOLASE 3-RELATED"/>
    <property type="match status" value="1"/>
</dbReference>
<sequence>MKNIHTADLCDENQDKEIKVLPTKFINYGGLKRFYGQIETIKLDKSNWRLLEMLRDEDGEGKIVVVDNAQEFFGVVGDRLMAFAAKNNWQAIILNGYVRDTDETKNINVGLFAIGTCPLRNFEKTSSSRGEEICFEGLTFNKGDYLYADNDGVIISKTKLI</sequence>
<keyword evidence="5" id="KW-0460">Magnesium</keyword>
<evidence type="ECO:0000256" key="4">
    <source>
        <dbReference type="ARBA" id="ARBA00030169"/>
    </source>
</evidence>
<dbReference type="GO" id="GO:0046872">
    <property type="term" value="F:metal ion binding"/>
    <property type="evidence" value="ECO:0007669"/>
    <property type="project" value="UniProtKB-KW"/>
</dbReference>